<evidence type="ECO:0000256" key="4">
    <source>
        <dbReference type="ARBA" id="ARBA00022723"/>
    </source>
</evidence>
<protein>
    <recommendedName>
        <fullName evidence="8">Isocitrate dehydrogenase [NADP]</fullName>
        <ecNumber evidence="8">1.1.1.42</ecNumber>
    </recommendedName>
</protein>
<dbReference type="EC" id="1.1.1.42" evidence="8"/>
<dbReference type="PANTHER" id="PTHR11822">
    <property type="entry name" value="NADP-SPECIFIC ISOCITRATE DEHYDROGENASE"/>
    <property type="match status" value="1"/>
</dbReference>
<comment type="cofactor">
    <cofactor evidence="8 11">
        <name>Mg(2+)</name>
        <dbReference type="ChEBI" id="CHEBI:18420"/>
    </cofactor>
    <cofactor evidence="8 11">
        <name>Mn(2+)</name>
        <dbReference type="ChEBI" id="CHEBI:29035"/>
    </cofactor>
    <text evidence="8 11">Binds 1 Mg(2+) or Mn(2+) ion per subunit.</text>
</comment>
<sequence>MAKVRVERPLVEMEGDEMAQVMWAWVRDRLVLPFVDVGLVRFDLSIGHRARTDDRVTLDAASAARRHGVSLKCSTITPDRTRQRELGLARALPSPNGTLRAALDGVIFREPIICRNVARLVPHWAQPVVIARHAFGEQYRAQELAVPGPGTVRLVFDGADGSESRELYRFDGPGVALALFNIDASIRGFARACLHYGLQRRMPVYFSHKATVLKQYDGRFVDLFAEEFEAFAPAFAEAGLVYAPRLIDDMAAFSVKSTGGYLWACKNYDGDVQADYMAQGYGSPGLMTSVLMSPDGRLVQTETAHGTVRRHYDRWRAGAPVLANPLATIHAWSRALWHRARLDGTPDVAHFAETLERAAADLVDEGVLTPDLAPLAATRRTPVDTAGFIDAVAARLAGALR</sequence>
<organism evidence="14 15">
    <name type="scientific">Massilia cellulosiltytica</name>
    <dbReference type="NCBI Taxonomy" id="2683234"/>
    <lineage>
        <taxon>Bacteria</taxon>
        <taxon>Pseudomonadati</taxon>
        <taxon>Pseudomonadota</taxon>
        <taxon>Betaproteobacteria</taxon>
        <taxon>Burkholderiales</taxon>
        <taxon>Oxalobacteraceae</taxon>
        <taxon>Telluria group</taxon>
        <taxon>Massilia</taxon>
    </lineage>
</organism>
<dbReference type="EMBL" id="WSES01000003">
    <property type="protein sequence ID" value="MVW60720.1"/>
    <property type="molecule type" value="Genomic_DNA"/>
</dbReference>
<evidence type="ECO:0000313" key="14">
    <source>
        <dbReference type="EMBL" id="MVW60720.1"/>
    </source>
</evidence>
<dbReference type="AlphaFoldDB" id="A0A7X3FZ61"/>
<dbReference type="GO" id="GO:0046872">
    <property type="term" value="F:metal ion binding"/>
    <property type="evidence" value="ECO:0007669"/>
    <property type="project" value="UniProtKB-KW"/>
</dbReference>
<feature type="binding site" evidence="12">
    <location>
        <position position="256"/>
    </location>
    <ligand>
        <name>NADP(+)</name>
        <dbReference type="ChEBI" id="CHEBI:58349"/>
    </ligand>
</feature>
<evidence type="ECO:0000256" key="8">
    <source>
        <dbReference type="PIRNR" id="PIRNR000108"/>
    </source>
</evidence>
<dbReference type="SMART" id="SM01329">
    <property type="entry name" value="Iso_dh"/>
    <property type="match status" value="1"/>
</dbReference>
<dbReference type="NCBIfam" id="NF006156">
    <property type="entry name" value="PRK08299.1"/>
    <property type="match status" value="1"/>
</dbReference>
<evidence type="ECO:0000256" key="1">
    <source>
        <dbReference type="ARBA" id="ARBA00001936"/>
    </source>
</evidence>
<evidence type="ECO:0000256" key="11">
    <source>
        <dbReference type="PIRSR" id="PIRSR000108-3"/>
    </source>
</evidence>
<dbReference type="Pfam" id="PF00180">
    <property type="entry name" value="Iso_dh"/>
    <property type="match status" value="1"/>
</dbReference>
<dbReference type="GO" id="GO:0006099">
    <property type="term" value="P:tricarboxylic acid cycle"/>
    <property type="evidence" value="ECO:0007669"/>
    <property type="project" value="UniProtKB-KW"/>
</dbReference>
<feature type="binding site" evidence="10">
    <location>
        <position position="109"/>
    </location>
    <ligand>
        <name>D-threo-isocitrate</name>
        <dbReference type="ChEBI" id="CHEBI:15562"/>
    </ligand>
</feature>
<name>A0A7X3FZ61_9BURK</name>
<comment type="catalytic activity">
    <reaction evidence="8">
        <text>D-threo-isocitrate + NADP(+) = 2-oxoglutarate + CO2 + NADPH</text>
        <dbReference type="Rhea" id="RHEA:19629"/>
        <dbReference type="ChEBI" id="CHEBI:15562"/>
        <dbReference type="ChEBI" id="CHEBI:16526"/>
        <dbReference type="ChEBI" id="CHEBI:16810"/>
        <dbReference type="ChEBI" id="CHEBI:57783"/>
        <dbReference type="ChEBI" id="CHEBI:58349"/>
        <dbReference type="EC" id="1.1.1.42"/>
    </reaction>
</comment>
<evidence type="ECO:0000256" key="5">
    <source>
        <dbReference type="ARBA" id="ARBA00022842"/>
    </source>
</evidence>
<dbReference type="PIRSF" id="PIRSF000108">
    <property type="entry name" value="IDH_NADP"/>
    <property type="match status" value="1"/>
</dbReference>
<keyword evidence="8 12" id="KW-0521">NADP</keyword>
<feature type="binding site" evidence="11">
    <location>
        <position position="248"/>
    </location>
    <ligand>
        <name>Mn(2+)</name>
        <dbReference type="ChEBI" id="CHEBI:29035"/>
    </ligand>
</feature>
<feature type="binding site" evidence="12">
    <location>
        <begin position="75"/>
        <end position="77"/>
    </location>
    <ligand>
        <name>NADP(+)</name>
        <dbReference type="ChEBI" id="CHEBI:58349"/>
    </ligand>
</feature>
<gene>
    <name evidence="14" type="ORF">GPY61_12345</name>
</gene>
<comment type="cofactor">
    <cofactor evidence="1">
        <name>Mn(2+)</name>
        <dbReference type="ChEBI" id="CHEBI:29035"/>
    </cofactor>
</comment>
<comment type="similarity">
    <text evidence="2 8">Belongs to the isocitrate and isopropylmalate dehydrogenases family.</text>
</comment>
<keyword evidence="3 8" id="KW-0816">Tricarboxylic acid cycle</keyword>
<evidence type="ECO:0000256" key="9">
    <source>
        <dbReference type="PIRSR" id="PIRSR000108-1"/>
    </source>
</evidence>
<evidence type="ECO:0000259" key="13">
    <source>
        <dbReference type="SMART" id="SM01329"/>
    </source>
</evidence>
<feature type="binding site" evidence="12">
    <location>
        <begin position="306"/>
        <end position="311"/>
    </location>
    <ligand>
        <name>NADP(+)</name>
        <dbReference type="ChEBI" id="CHEBI:58349"/>
    </ligand>
</feature>
<evidence type="ECO:0000256" key="3">
    <source>
        <dbReference type="ARBA" id="ARBA00022532"/>
    </source>
</evidence>
<reference evidence="14 15" key="1">
    <citation type="submission" date="2019-12" db="EMBL/GenBank/DDBJ databases">
        <authorList>
            <person name="Li C."/>
            <person name="Zhao J."/>
        </authorList>
    </citation>
    <scope>NUCLEOTIDE SEQUENCE [LARGE SCALE GENOMIC DNA]</scope>
    <source>
        <strain evidence="14 15">NEAU-DD11</strain>
    </source>
</reference>
<feature type="site" description="Critical for catalysis" evidence="9">
    <location>
        <position position="209"/>
    </location>
</feature>
<evidence type="ECO:0000313" key="15">
    <source>
        <dbReference type="Proteomes" id="UP000443353"/>
    </source>
</evidence>
<feature type="domain" description="Isopropylmalate dehydrogenase-like" evidence="13">
    <location>
        <begin position="9"/>
        <end position="392"/>
    </location>
</feature>
<evidence type="ECO:0000256" key="6">
    <source>
        <dbReference type="ARBA" id="ARBA00023002"/>
    </source>
</evidence>
<feature type="binding site" evidence="12">
    <location>
        <position position="324"/>
    </location>
    <ligand>
        <name>NADP(+)</name>
        <dbReference type="ChEBI" id="CHEBI:58349"/>
    </ligand>
</feature>
<evidence type="ECO:0000256" key="7">
    <source>
        <dbReference type="ARBA" id="ARBA00023211"/>
    </source>
</evidence>
<accession>A0A7X3FZ61</accession>
<feature type="site" description="Critical for catalysis" evidence="9">
    <location>
        <position position="139"/>
    </location>
</feature>
<dbReference type="GO" id="GO:0004450">
    <property type="term" value="F:isocitrate dehydrogenase (NADP+) activity"/>
    <property type="evidence" value="ECO:0007669"/>
    <property type="project" value="UniProtKB-UniRule"/>
</dbReference>
<proteinExistence type="inferred from homology"/>
<keyword evidence="5 8" id="KW-0460">Magnesium</keyword>
<evidence type="ECO:0000256" key="2">
    <source>
        <dbReference type="ARBA" id="ARBA00007769"/>
    </source>
</evidence>
<evidence type="ECO:0000256" key="12">
    <source>
        <dbReference type="PIRSR" id="PIRSR000108-4"/>
    </source>
</evidence>
<keyword evidence="6 8" id="KW-0560">Oxidoreductase</keyword>
<dbReference type="Proteomes" id="UP000443353">
    <property type="component" value="Unassembled WGS sequence"/>
</dbReference>
<feature type="binding site" evidence="10">
    <location>
        <position position="77"/>
    </location>
    <ligand>
        <name>D-threo-isocitrate</name>
        <dbReference type="ChEBI" id="CHEBI:15562"/>
    </ligand>
</feature>
<dbReference type="InterPro" id="IPR024084">
    <property type="entry name" value="IsoPropMal-DH-like_dom"/>
</dbReference>
<feature type="binding site" evidence="10">
    <location>
        <begin position="94"/>
        <end position="100"/>
    </location>
    <ligand>
        <name>D-threo-isocitrate</name>
        <dbReference type="ChEBI" id="CHEBI:15562"/>
    </ligand>
</feature>
<dbReference type="InterPro" id="IPR004790">
    <property type="entry name" value="Isocitrate_DH_NADP"/>
</dbReference>
<feature type="binding site" evidence="12">
    <location>
        <position position="82"/>
    </location>
    <ligand>
        <name>NADP(+)</name>
        <dbReference type="ChEBI" id="CHEBI:58349"/>
    </ligand>
</feature>
<dbReference type="SUPFAM" id="SSF53659">
    <property type="entry name" value="Isocitrate/Isopropylmalate dehydrogenase-like"/>
    <property type="match status" value="1"/>
</dbReference>
<comment type="caution">
    <text evidence="14">The sequence shown here is derived from an EMBL/GenBank/DDBJ whole genome shotgun (WGS) entry which is preliminary data.</text>
</comment>
<dbReference type="RefSeq" id="WP_160408883.1">
    <property type="nucleotide sequence ID" value="NZ_WSES01000003.1"/>
</dbReference>
<dbReference type="GO" id="GO:0006102">
    <property type="term" value="P:isocitrate metabolic process"/>
    <property type="evidence" value="ECO:0007669"/>
    <property type="project" value="UniProtKB-UniRule"/>
</dbReference>
<keyword evidence="15" id="KW-1185">Reference proteome</keyword>
<dbReference type="NCBIfam" id="TIGR00127">
    <property type="entry name" value="nadp_idh_euk"/>
    <property type="match status" value="1"/>
</dbReference>
<keyword evidence="4 8" id="KW-0479">Metal-binding</keyword>
<feature type="binding site" evidence="11">
    <location>
        <position position="271"/>
    </location>
    <ligand>
        <name>Mn(2+)</name>
        <dbReference type="ChEBI" id="CHEBI:29035"/>
    </ligand>
</feature>
<evidence type="ECO:0000256" key="10">
    <source>
        <dbReference type="PIRSR" id="PIRSR000108-2"/>
    </source>
</evidence>
<dbReference type="Gene3D" id="3.40.718.10">
    <property type="entry name" value="Isopropylmalate Dehydrogenase"/>
    <property type="match status" value="1"/>
</dbReference>
<feature type="binding site" evidence="10">
    <location>
        <position position="132"/>
    </location>
    <ligand>
        <name>D-threo-isocitrate</name>
        <dbReference type="ChEBI" id="CHEBI:15562"/>
    </ligand>
</feature>
<dbReference type="PANTHER" id="PTHR11822:SF21">
    <property type="entry name" value="ISOCITRATE DEHYDROGENASE [NADP], MITOCHONDRIAL"/>
    <property type="match status" value="1"/>
</dbReference>
<keyword evidence="7 8" id="KW-0464">Manganese</keyword>